<comment type="caution">
    <text evidence="2">The sequence shown here is derived from an EMBL/GenBank/DDBJ whole genome shotgun (WGS) entry which is preliminary data.</text>
</comment>
<evidence type="ECO:0000256" key="1">
    <source>
        <dbReference type="SAM" id="SignalP"/>
    </source>
</evidence>
<reference evidence="3" key="1">
    <citation type="journal article" date="2023" name="Commun. Biol.">
        <title>Genome analysis of Parmales, the sister group of diatoms, reveals the evolutionary specialization of diatoms from phago-mixotrophs to photoautotrophs.</title>
        <authorList>
            <person name="Ban H."/>
            <person name="Sato S."/>
            <person name="Yoshikawa S."/>
            <person name="Yamada K."/>
            <person name="Nakamura Y."/>
            <person name="Ichinomiya M."/>
            <person name="Sato N."/>
            <person name="Blanc-Mathieu R."/>
            <person name="Endo H."/>
            <person name="Kuwata A."/>
            <person name="Ogata H."/>
        </authorList>
    </citation>
    <scope>NUCLEOTIDE SEQUENCE [LARGE SCALE GENOMIC DNA]</scope>
</reference>
<dbReference type="EMBL" id="BLQM01000057">
    <property type="protein sequence ID" value="GMH57332.1"/>
    <property type="molecule type" value="Genomic_DNA"/>
</dbReference>
<protein>
    <recommendedName>
        <fullName evidence="4">Fucose-specific lectin</fullName>
    </recommendedName>
</protein>
<dbReference type="Proteomes" id="UP001162640">
    <property type="component" value="Unassembled WGS sequence"/>
</dbReference>
<accession>A0A9W7DW88</accession>
<gene>
    <name evidence="2" type="ORF">TL16_g02348</name>
</gene>
<feature type="signal peptide" evidence="1">
    <location>
        <begin position="1"/>
        <end position="16"/>
    </location>
</feature>
<keyword evidence="1" id="KW-0732">Signal</keyword>
<evidence type="ECO:0008006" key="4">
    <source>
        <dbReference type="Google" id="ProtNLM"/>
    </source>
</evidence>
<sequence>MRSTTLFCLLVPLAHATTTEMVALPAAGGGAPPGPNLKATASKLDWAQITYDEGTVTSAYNVTLTSGTPSYTIYADAFALAGRWNDGKLYGLTNQGVAPEDGGCCADSFTVYSEDEPEGEVVDLSFVNDLFPDALEGYAWPTHTFDIVDDYMYLMVQYKDATLNAKADAIVVLELGTYEVVQTASGSDYFSFYEELSTLKTTSSESVFNIQHYSSSSSDTEEWHGNGVTAFTMKDGTDILAITHRSFNEAILMTNPYTSKTGGEIVQRFGKPGLYNAAGKSSSQHDFGGIGATEGDWNGMHNVYYSISPSDGSETITVFVNSDGGSSSVVYNFDINLRYESDVSSIDDTAFDTEWRSVSLPFQTGSQGGARPIGPQKDGSRVFVVASGGASKGIYVVSKDGEYENYGDGEGTYDPFVFYTE</sequence>
<proteinExistence type="predicted"/>
<evidence type="ECO:0000313" key="2">
    <source>
        <dbReference type="EMBL" id="GMH57332.1"/>
    </source>
</evidence>
<feature type="chain" id="PRO_5040868198" description="Fucose-specific lectin" evidence="1">
    <location>
        <begin position="17"/>
        <end position="421"/>
    </location>
</feature>
<organism evidence="2 3">
    <name type="scientific">Triparma laevis f. inornata</name>
    <dbReference type="NCBI Taxonomy" id="1714386"/>
    <lineage>
        <taxon>Eukaryota</taxon>
        <taxon>Sar</taxon>
        <taxon>Stramenopiles</taxon>
        <taxon>Ochrophyta</taxon>
        <taxon>Bolidophyceae</taxon>
        <taxon>Parmales</taxon>
        <taxon>Triparmaceae</taxon>
        <taxon>Triparma</taxon>
    </lineage>
</organism>
<name>A0A9W7DW88_9STRA</name>
<evidence type="ECO:0000313" key="3">
    <source>
        <dbReference type="Proteomes" id="UP001162640"/>
    </source>
</evidence>
<dbReference type="AlphaFoldDB" id="A0A9W7DW88"/>